<reference evidence="4" key="1">
    <citation type="submission" date="2025-08" db="UniProtKB">
        <authorList>
            <consortium name="RefSeq"/>
        </authorList>
    </citation>
    <scope>IDENTIFICATION</scope>
</reference>
<feature type="region of interest" description="Disordered" evidence="1">
    <location>
        <begin position="244"/>
        <end position="289"/>
    </location>
</feature>
<feature type="compositionally biased region" description="Acidic residues" evidence="1">
    <location>
        <begin position="263"/>
        <end position="274"/>
    </location>
</feature>
<sequence>MGINKIMVFAGISTLLQAAGQLIFTSIGVAQYFCVIDFLRGLPILLYIKVLYFHNPNSCGSRVNIGQDIDGVSDTAFVLLTREPFTVFRTFIVNTTSLGLSALWIINSVIIIMGGAKDKQSKCIRWPWIMTTVAACGVDLVATVTYANDSFHTRSISDMMDYIDGTVSGVSNTPLDTSWTAWVMVIIYSRFVLLFMLNVFLVVIVIVDCNVKREPKTEIDNLEAPTTVARVEAVPQVPVPVQVTSTSVQATPPQDPPPPPEVNTEDQSDRDEEIGSLPSESRITTRIPRAGLSRSFRRMKTFLFRKTPSPDVHNKSIGESIQASPERSPRTQRIDVDSDKKRTVNFPETLLSLPQRLENIIAEQQRRLDRAVIDTSGRTSPPRISQSMPQLATTSTHTDAKGRRGTTVELQGQLPWAYIPAPAHRMRDQLPPDEDLPPVPLPDYTAFQSVRKASVHRAASSLSSLTQKKDYVTSRSVPSALNQSDVLY</sequence>
<feature type="transmembrane region" description="Helical" evidence="2">
    <location>
        <begin position="181"/>
        <end position="207"/>
    </location>
</feature>
<dbReference type="InParanoid" id="A0A7E5VPM9"/>
<feature type="compositionally biased region" description="Polar residues" evidence="1">
    <location>
        <begin position="376"/>
        <end position="397"/>
    </location>
</feature>
<gene>
    <name evidence="4" type="primary">LOC113495646</name>
</gene>
<dbReference type="RefSeq" id="XP_026730288.1">
    <property type="nucleotide sequence ID" value="XM_026874487.1"/>
</dbReference>
<evidence type="ECO:0000256" key="1">
    <source>
        <dbReference type="SAM" id="MobiDB-lite"/>
    </source>
</evidence>
<keyword evidence="3" id="KW-1185">Reference proteome</keyword>
<feature type="transmembrane region" description="Helical" evidence="2">
    <location>
        <begin position="91"/>
        <end position="114"/>
    </location>
</feature>
<evidence type="ECO:0000313" key="3">
    <source>
        <dbReference type="Proteomes" id="UP000322000"/>
    </source>
</evidence>
<protein>
    <submittedName>
        <fullName evidence="4">Uncharacterized protein LOC113495646 isoform X1</fullName>
    </submittedName>
</protein>
<accession>A0A7E5VPM9</accession>
<keyword evidence="2" id="KW-0812">Transmembrane</keyword>
<dbReference type="AlphaFoldDB" id="A0A7E5VPM9"/>
<evidence type="ECO:0000313" key="4">
    <source>
        <dbReference type="RefSeq" id="XP_026730288.1"/>
    </source>
</evidence>
<feature type="region of interest" description="Disordered" evidence="1">
    <location>
        <begin position="307"/>
        <end position="335"/>
    </location>
</feature>
<dbReference type="KEGG" id="tnl:113495646"/>
<feature type="region of interest" description="Disordered" evidence="1">
    <location>
        <begin position="375"/>
        <end position="406"/>
    </location>
</feature>
<dbReference type="Proteomes" id="UP000322000">
    <property type="component" value="Chromosome 7"/>
</dbReference>
<organism evidence="3 4">
    <name type="scientific">Trichoplusia ni</name>
    <name type="common">Cabbage looper</name>
    <dbReference type="NCBI Taxonomy" id="7111"/>
    <lineage>
        <taxon>Eukaryota</taxon>
        <taxon>Metazoa</taxon>
        <taxon>Ecdysozoa</taxon>
        <taxon>Arthropoda</taxon>
        <taxon>Hexapoda</taxon>
        <taxon>Insecta</taxon>
        <taxon>Pterygota</taxon>
        <taxon>Neoptera</taxon>
        <taxon>Endopterygota</taxon>
        <taxon>Lepidoptera</taxon>
        <taxon>Glossata</taxon>
        <taxon>Ditrysia</taxon>
        <taxon>Noctuoidea</taxon>
        <taxon>Noctuidae</taxon>
        <taxon>Plusiinae</taxon>
        <taxon>Trichoplusia</taxon>
    </lineage>
</organism>
<dbReference type="GeneID" id="113495646"/>
<keyword evidence="2" id="KW-0472">Membrane</keyword>
<name>A0A7E5VPM9_TRINI</name>
<proteinExistence type="predicted"/>
<dbReference type="OrthoDB" id="7967436at2759"/>
<evidence type="ECO:0000256" key="2">
    <source>
        <dbReference type="SAM" id="Phobius"/>
    </source>
</evidence>
<feature type="transmembrane region" description="Helical" evidence="2">
    <location>
        <begin position="126"/>
        <end position="147"/>
    </location>
</feature>
<keyword evidence="2" id="KW-1133">Transmembrane helix</keyword>